<evidence type="ECO:0000313" key="7">
    <source>
        <dbReference type="EMBL" id="NEL55187.1"/>
    </source>
</evidence>
<evidence type="ECO:0000256" key="2">
    <source>
        <dbReference type="ARBA" id="ARBA00022692"/>
    </source>
</evidence>
<dbReference type="PANTHER" id="PTHR23514">
    <property type="entry name" value="BYPASS OF STOP CODON PROTEIN 6"/>
    <property type="match status" value="1"/>
</dbReference>
<feature type="domain" description="Major facilitator superfamily (MFS) profile" evidence="6">
    <location>
        <begin position="221"/>
        <end position="405"/>
    </location>
</feature>
<reference evidence="7 8" key="1">
    <citation type="submission" date="2020-02" db="EMBL/GenBank/DDBJ databases">
        <title>The whole genome sequence of CPCC 205119.</title>
        <authorList>
            <person name="Jiang Z."/>
        </authorList>
    </citation>
    <scope>NUCLEOTIDE SEQUENCE [LARGE SCALE GENOMIC DNA]</scope>
    <source>
        <strain evidence="7 8">CPCC 205119</strain>
    </source>
</reference>
<dbReference type="PANTHER" id="PTHR23514:SF13">
    <property type="entry name" value="INNER MEMBRANE PROTEIN YBJJ"/>
    <property type="match status" value="1"/>
</dbReference>
<dbReference type="Proteomes" id="UP000470470">
    <property type="component" value="Unassembled WGS sequence"/>
</dbReference>
<dbReference type="SUPFAM" id="SSF103473">
    <property type="entry name" value="MFS general substrate transporter"/>
    <property type="match status" value="1"/>
</dbReference>
<feature type="transmembrane region" description="Helical" evidence="5">
    <location>
        <begin position="83"/>
        <end position="102"/>
    </location>
</feature>
<name>A0A7K3WFJ4_9ACTN</name>
<feature type="transmembrane region" description="Helical" evidence="5">
    <location>
        <begin position="176"/>
        <end position="194"/>
    </location>
</feature>
<dbReference type="EMBL" id="JAAGWK010000021">
    <property type="protein sequence ID" value="NEL55187.1"/>
    <property type="molecule type" value="Genomic_DNA"/>
</dbReference>
<feature type="transmembrane region" description="Helical" evidence="5">
    <location>
        <begin position="19"/>
        <end position="37"/>
    </location>
</feature>
<sequence length="405" mass="39765">MEQPTTAEHSAARVDRARVAVGVVFTLNGLAFASWAARVPAIRGALDLSAGGVALLLLCVSSGALVALPLSGALVARVGASRAVVGGVLTVVLGSLTMALGLATATAALVGAGLFVLGLGTSTWDVAMNIEAADVERRLGRTIMPRFHAGFSLGTVLGAGVGSGCAAIDVPLQVQLLLTTPVVLGAVLAARAFLPVTAPPDDGTAPAGPRPSALSAWREPHTLLLGVMVLAFALCEGIANDWLALALVDGYDATEALGAAVFGVFVAAMTLGRLVGGTVVDRLGRVVVLRVSAAVVAAGALAVVVSPGLPGAVAGAALWGVGASLGFPLGMSAAADDPAHAAVRVSVVGSIGYCAFLGGPPLVGLVAEGSGVRSALVVVVAAALVGLLTSSASRSRREPAAAAQA</sequence>
<evidence type="ECO:0000313" key="8">
    <source>
        <dbReference type="Proteomes" id="UP000470470"/>
    </source>
</evidence>
<dbReference type="GO" id="GO:0005886">
    <property type="term" value="C:plasma membrane"/>
    <property type="evidence" value="ECO:0007669"/>
    <property type="project" value="UniProtKB-SubCell"/>
</dbReference>
<dbReference type="InterPro" id="IPR036259">
    <property type="entry name" value="MFS_trans_sf"/>
</dbReference>
<dbReference type="Gene3D" id="1.20.1250.20">
    <property type="entry name" value="MFS general substrate transporter like domains"/>
    <property type="match status" value="1"/>
</dbReference>
<keyword evidence="8" id="KW-1185">Reference proteome</keyword>
<keyword evidence="2 5" id="KW-0812">Transmembrane</keyword>
<proteinExistence type="predicted"/>
<dbReference type="CDD" id="cd17393">
    <property type="entry name" value="MFS_MosC_like"/>
    <property type="match status" value="1"/>
</dbReference>
<protein>
    <submittedName>
        <fullName evidence="7">MFS transporter</fullName>
    </submittedName>
</protein>
<evidence type="ECO:0000259" key="6">
    <source>
        <dbReference type="PROSITE" id="PS50850"/>
    </source>
</evidence>
<feature type="transmembrane region" description="Helical" evidence="5">
    <location>
        <begin position="287"/>
        <end position="305"/>
    </location>
</feature>
<dbReference type="PROSITE" id="PS50850">
    <property type="entry name" value="MFS"/>
    <property type="match status" value="1"/>
</dbReference>
<feature type="transmembrane region" description="Helical" evidence="5">
    <location>
        <begin position="147"/>
        <end position="170"/>
    </location>
</feature>
<dbReference type="InterPro" id="IPR011701">
    <property type="entry name" value="MFS"/>
</dbReference>
<feature type="transmembrane region" description="Helical" evidence="5">
    <location>
        <begin position="371"/>
        <end position="389"/>
    </location>
</feature>
<evidence type="ECO:0000256" key="4">
    <source>
        <dbReference type="ARBA" id="ARBA00023136"/>
    </source>
</evidence>
<feature type="transmembrane region" description="Helical" evidence="5">
    <location>
        <begin position="311"/>
        <end position="329"/>
    </location>
</feature>
<keyword evidence="3 5" id="KW-1133">Transmembrane helix</keyword>
<feature type="transmembrane region" description="Helical" evidence="5">
    <location>
        <begin position="223"/>
        <end position="244"/>
    </location>
</feature>
<evidence type="ECO:0000256" key="5">
    <source>
        <dbReference type="SAM" id="Phobius"/>
    </source>
</evidence>
<feature type="transmembrane region" description="Helical" evidence="5">
    <location>
        <begin position="341"/>
        <end position="359"/>
    </location>
</feature>
<dbReference type="InterPro" id="IPR051788">
    <property type="entry name" value="MFS_Transporter"/>
</dbReference>
<gene>
    <name evidence="7" type="ORF">G1H19_14405</name>
</gene>
<accession>A0A7K3WFJ4</accession>
<comment type="caution">
    <text evidence="7">The sequence shown here is derived from an EMBL/GenBank/DDBJ whole genome shotgun (WGS) entry which is preliminary data.</text>
</comment>
<feature type="transmembrane region" description="Helical" evidence="5">
    <location>
        <begin position="108"/>
        <end position="127"/>
    </location>
</feature>
<comment type="subcellular location">
    <subcellularLocation>
        <location evidence="1">Cell membrane</location>
        <topology evidence="1">Multi-pass membrane protein</topology>
    </subcellularLocation>
</comment>
<dbReference type="AlphaFoldDB" id="A0A7K3WFJ4"/>
<dbReference type="GO" id="GO:0022857">
    <property type="term" value="F:transmembrane transporter activity"/>
    <property type="evidence" value="ECO:0007669"/>
    <property type="project" value="InterPro"/>
</dbReference>
<evidence type="ECO:0000256" key="1">
    <source>
        <dbReference type="ARBA" id="ARBA00004651"/>
    </source>
</evidence>
<dbReference type="RefSeq" id="WP_162393354.1">
    <property type="nucleotide sequence ID" value="NZ_JAABOZ010000008.1"/>
</dbReference>
<evidence type="ECO:0000256" key="3">
    <source>
        <dbReference type="ARBA" id="ARBA00022989"/>
    </source>
</evidence>
<dbReference type="Pfam" id="PF07690">
    <property type="entry name" value="MFS_1"/>
    <property type="match status" value="1"/>
</dbReference>
<feature type="transmembrane region" description="Helical" evidence="5">
    <location>
        <begin position="256"/>
        <end position="275"/>
    </location>
</feature>
<feature type="transmembrane region" description="Helical" evidence="5">
    <location>
        <begin position="49"/>
        <end position="76"/>
    </location>
</feature>
<organism evidence="7 8">
    <name type="scientific">Goekera deserti</name>
    <dbReference type="NCBI Taxonomy" id="2497753"/>
    <lineage>
        <taxon>Bacteria</taxon>
        <taxon>Bacillati</taxon>
        <taxon>Actinomycetota</taxon>
        <taxon>Actinomycetes</taxon>
        <taxon>Geodermatophilales</taxon>
        <taxon>Geodermatophilaceae</taxon>
        <taxon>Goekera</taxon>
    </lineage>
</organism>
<dbReference type="InterPro" id="IPR020846">
    <property type="entry name" value="MFS_dom"/>
</dbReference>
<keyword evidence="4 5" id="KW-0472">Membrane</keyword>